<evidence type="ECO:0000259" key="1">
    <source>
        <dbReference type="SMART" id="SM00893"/>
    </source>
</evidence>
<organism evidence="2">
    <name type="scientific">candidate division WOR-3 bacterium</name>
    <dbReference type="NCBI Taxonomy" id="2052148"/>
    <lineage>
        <taxon>Bacteria</taxon>
        <taxon>Bacteria division WOR-3</taxon>
    </lineage>
</organism>
<dbReference type="CDD" id="cd01714">
    <property type="entry name" value="ETF_beta"/>
    <property type="match status" value="1"/>
</dbReference>
<dbReference type="Gene3D" id="3.40.50.620">
    <property type="entry name" value="HUPs"/>
    <property type="match status" value="1"/>
</dbReference>
<dbReference type="PIRSF" id="PIRSF000090">
    <property type="entry name" value="Beta-ETF"/>
    <property type="match status" value="1"/>
</dbReference>
<dbReference type="InterPro" id="IPR014730">
    <property type="entry name" value="ETF_a/b_N"/>
</dbReference>
<dbReference type="EMBL" id="DTLI01000071">
    <property type="protein sequence ID" value="HHS51800.1"/>
    <property type="molecule type" value="Genomic_DNA"/>
</dbReference>
<proteinExistence type="predicted"/>
<dbReference type="SMART" id="SM00893">
    <property type="entry name" value="ETF"/>
    <property type="match status" value="1"/>
</dbReference>
<evidence type="ECO:0000313" key="2">
    <source>
        <dbReference type="EMBL" id="HHS51800.1"/>
    </source>
</evidence>
<accession>A0A7C6ECH0</accession>
<dbReference type="Pfam" id="PF01012">
    <property type="entry name" value="ETF"/>
    <property type="match status" value="1"/>
</dbReference>
<gene>
    <name evidence="2" type="ORF">ENW73_02890</name>
</gene>
<feature type="domain" description="Electron transfer flavoprotein alpha/beta-subunit N-terminal" evidence="1">
    <location>
        <begin position="28"/>
        <end position="218"/>
    </location>
</feature>
<dbReference type="SUPFAM" id="SSF52402">
    <property type="entry name" value="Adenine nucleotide alpha hydrolases-like"/>
    <property type="match status" value="1"/>
</dbReference>
<dbReference type="InterPro" id="IPR014729">
    <property type="entry name" value="Rossmann-like_a/b/a_fold"/>
</dbReference>
<reference evidence="2" key="1">
    <citation type="journal article" date="2020" name="mSystems">
        <title>Genome- and Community-Level Interaction Insights into Carbon Utilization and Element Cycling Functions of Hydrothermarchaeota in Hydrothermal Sediment.</title>
        <authorList>
            <person name="Zhou Z."/>
            <person name="Liu Y."/>
            <person name="Xu W."/>
            <person name="Pan J."/>
            <person name="Luo Z.H."/>
            <person name="Li M."/>
        </authorList>
    </citation>
    <scope>NUCLEOTIDE SEQUENCE [LARGE SCALE GENOMIC DNA]</scope>
    <source>
        <strain evidence="2">SpSt-876</strain>
    </source>
</reference>
<dbReference type="GO" id="GO:0009055">
    <property type="term" value="F:electron transfer activity"/>
    <property type="evidence" value="ECO:0007669"/>
    <property type="project" value="InterPro"/>
</dbReference>
<dbReference type="InterPro" id="IPR033948">
    <property type="entry name" value="ETF_beta_N"/>
</dbReference>
<dbReference type="PANTHER" id="PTHR21294">
    <property type="entry name" value="ELECTRON TRANSFER FLAVOPROTEIN BETA-SUBUNIT"/>
    <property type="match status" value="1"/>
</dbReference>
<sequence>MGGEMDILVCLKRVPDTAEATVIPDASGKDIIKDRLTFSINEADNYALEEALLLKEKYGGTVTLLSFGPKPAEEVLRMGMAKGADGAIRLWDEKFVDVDYFTQAKVLASACLTLPYDLILTGCMATDDGYAAVGLTIAAILGIPSATYVSKIELIERKAKIRRELEGGLYEVKEINLPAVLGVQTGINTPRYPSILGIKRAASKEIKVLDSSALNLTETDFSAKTILEKLYLPIVEAKAEFLEGSPDEVSAKLAQIFKEKGVL</sequence>
<protein>
    <submittedName>
        <fullName evidence="2">Electron transfer flavoprotein beta subunit/FixA family protein</fullName>
    </submittedName>
</protein>
<dbReference type="InterPro" id="IPR012255">
    <property type="entry name" value="ETF_b"/>
</dbReference>
<dbReference type="AlphaFoldDB" id="A0A7C6ECH0"/>
<comment type="caution">
    <text evidence="2">The sequence shown here is derived from an EMBL/GenBank/DDBJ whole genome shotgun (WGS) entry which is preliminary data.</text>
</comment>
<name>A0A7C6ECH0_UNCW3</name>